<protein>
    <submittedName>
        <fullName evidence="1">Uncharacterized protein</fullName>
    </submittedName>
</protein>
<name>A0ACB9EC21_9ASTR</name>
<proteinExistence type="predicted"/>
<evidence type="ECO:0000313" key="2">
    <source>
        <dbReference type="Proteomes" id="UP001056120"/>
    </source>
</evidence>
<dbReference type="EMBL" id="CM042035">
    <property type="protein sequence ID" value="KAI3756118.1"/>
    <property type="molecule type" value="Genomic_DNA"/>
</dbReference>
<comment type="caution">
    <text evidence="1">The sequence shown here is derived from an EMBL/GenBank/DDBJ whole genome shotgun (WGS) entry which is preliminary data.</text>
</comment>
<sequence length="83" mass="9417">MVERNQKRETTSTVFFRDRENREAEIGKGKLAPSAAPCQPSSPAARREHIIQIDELQSHCQLNKLLNSALKNTMKTPYFSITS</sequence>
<keyword evidence="2" id="KW-1185">Reference proteome</keyword>
<accession>A0ACB9EC21</accession>
<dbReference type="Proteomes" id="UP001056120">
    <property type="component" value="Linkage Group LG18"/>
</dbReference>
<gene>
    <name evidence="1" type="ORF">L1987_55932</name>
</gene>
<reference evidence="2" key="1">
    <citation type="journal article" date="2022" name="Mol. Ecol. Resour.">
        <title>The genomes of chicory, endive, great burdock and yacon provide insights into Asteraceae palaeo-polyploidization history and plant inulin production.</title>
        <authorList>
            <person name="Fan W."/>
            <person name="Wang S."/>
            <person name="Wang H."/>
            <person name="Wang A."/>
            <person name="Jiang F."/>
            <person name="Liu H."/>
            <person name="Zhao H."/>
            <person name="Xu D."/>
            <person name="Zhang Y."/>
        </authorList>
    </citation>
    <scope>NUCLEOTIDE SEQUENCE [LARGE SCALE GENOMIC DNA]</scope>
    <source>
        <strain evidence="2">cv. Yunnan</strain>
    </source>
</reference>
<evidence type="ECO:0000313" key="1">
    <source>
        <dbReference type="EMBL" id="KAI3756118.1"/>
    </source>
</evidence>
<reference evidence="1 2" key="2">
    <citation type="journal article" date="2022" name="Mol. Ecol. Resour.">
        <title>The genomes of chicory, endive, great burdock and yacon provide insights into Asteraceae paleo-polyploidization history and plant inulin production.</title>
        <authorList>
            <person name="Fan W."/>
            <person name="Wang S."/>
            <person name="Wang H."/>
            <person name="Wang A."/>
            <person name="Jiang F."/>
            <person name="Liu H."/>
            <person name="Zhao H."/>
            <person name="Xu D."/>
            <person name="Zhang Y."/>
        </authorList>
    </citation>
    <scope>NUCLEOTIDE SEQUENCE [LARGE SCALE GENOMIC DNA]</scope>
    <source>
        <strain evidence="2">cv. Yunnan</strain>
        <tissue evidence="1">Leaves</tissue>
    </source>
</reference>
<organism evidence="1 2">
    <name type="scientific">Smallanthus sonchifolius</name>
    <dbReference type="NCBI Taxonomy" id="185202"/>
    <lineage>
        <taxon>Eukaryota</taxon>
        <taxon>Viridiplantae</taxon>
        <taxon>Streptophyta</taxon>
        <taxon>Embryophyta</taxon>
        <taxon>Tracheophyta</taxon>
        <taxon>Spermatophyta</taxon>
        <taxon>Magnoliopsida</taxon>
        <taxon>eudicotyledons</taxon>
        <taxon>Gunneridae</taxon>
        <taxon>Pentapetalae</taxon>
        <taxon>asterids</taxon>
        <taxon>campanulids</taxon>
        <taxon>Asterales</taxon>
        <taxon>Asteraceae</taxon>
        <taxon>Asteroideae</taxon>
        <taxon>Heliantheae alliance</taxon>
        <taxon>Millerieae</taxon>
        <taxon>Smallanthus</taxon>
    </lineage>
</organism>